<protein>
    <submittedName>
        <fullName evidence="3">Uncharacterized protein</fullName>
    </submittedName>
</protein>
<evidence type="ECO:0000313" key="4">
    <source>
        <dbReference type="Proteomes" id="UP000807504"/>
    </source>
</evidence>
<organism evidence="3 4">
    <name type="scientific">Argiope bruennichi</name>
    <name type="common">Wasp spider</name>
    <name type="synonym">Aranea bruennichi</name>
    <dbReference type="NCBI Taxonomy" id="94029"/>
    <lineage>
        <taxon>Eukaryota</taxon>
        <taxon>Metazoa</taxon>
        <taxon>Ecdysozoa</taxon>
        <taxon>Arthropoda</taxon>
        <taxon>Chelicerata</taxon>
        <taxon>Arachnida</taxon>
        <taxon>Araneae</taxon>
        <taxon>Araneomorphae</taxon>
        <taxon>Entelegynae</taxon>
        <taxon>Araneoidea</taxon>
        <taxon>Araneidae</taxon>
        <taxon>Argiope</taxon>
    </lineage>
</organism>
<dbReference type="Proteomes" id="UP000807504">
    <property type="component" value="Unassembled WGS sequence"/>
</dbReference>
<keyword evidence="1" id="KW-0175">Coiled coil</keyword>
<comment type="caution">
    <text evidence="3">The sequence shown here is derived from an EMBL/GenBank/DDBJ whole genome shotgun (WGS) entry which is preliminary data.</text>
</comment>
<gene>
    <name evidence="3" type="ORF">HNY73_001947</name>
</gene>
<evidence type="ECO:0000256" key="2">
    <source>
        <dbReference type="SAM" id="MobiDB-lite"/>
    </source>
</evidence>
<evidence type="ECO:0000256" key="1">
    <source>
        <dbReference type="SAM" id="Coils"/>
    </source>
</evidence>
<reference evidence="3" key="1">
    <citation type="journal article" date="2020" name="bioRxiv">
        <title>Chromosome-level reference genome of the European wasp spider Argiope bruennichi: a resource for studies on range expansion and evolutionary adaptation.</title>
        <authorList>
            <person name="Sheffer M.M."/>
            <person name="Hoppe A."/>
            <person name="Krehenwinkel H."/>
            <person name="Uhl G."/>
            <person name="Kuss A.W."/>
            <person name="Jensen L."/>
            <person name="Jensen C."/>
            <person name="Gillespie R.G."/>
            <person name="Hoff K.J."/>
            <person name="Prost S."/>
        </authorList>
    </citation>
    <scope>NUCLEOTIDE SEQUENCE</scope>
</reference>
<sequence length="305" mass="36481">MDNSNTSLKLKLSVELKKEANIDVTEIKNIQDNQVDFQESVKKSIFWKMHLKRKAGLEEMNQCVENLVKECLFWKKQLEGLTYQNWLLESEKRSLQADYEELLEKTKHDMASIESEIDTLNETVVNEKVIPKDDEPASDNLTAVEKNIFEEWRKNKISSVLIENENYHLLRHYEYLHKRMKDLNERYIEMADLRNMKEAELHRYMAKATDLYHTVTMKRKKFVIPPRDEREDLRIRIRTQMNENEALRKFLSLSFSYTNEDFQFQEEFTNDLKQFYTRLFHQEKTGTKSAVDSDEQTTPESVQSE</sequence>
<accession>A0A8T0FUQ1</accession>
<reference evidence="3" key="2">
    <citation type="submission" date="2020-06" db="EMBL/GenBank/DDBJ databases">
        <authorList>
            <person name="Sheffer M."/>
        </authorList>
    </citation>
    <scope>NUCLEOTIDE SEQUENCE</scope>
</reference>
<keyword evidence="4" id="KW-1185">Reference proteome</keyword>
<dbReference type="EMBL" id="JABXBU010000002">
    <property type="protein sequence ID" value="KAF8793918.1"/>
    <property type="molecule type" value="Genomic_DNA"/>
</dbReference>
<feature type="region of interest" description="Disordered" evidence="2">
    <location>
        <begin position="285"/>
        <end position="305"/>
    </location>
</feature>
<evidence type="ECO:0000313" key="3">
    <source>
        <dbReference type="EMBL" id="KAF8793918.1"/>
    </source>
</evidence>
<name>A0A8T0FUQ1_ARGBR</name>
<feature type="coiled-coil region" evidence="1">
    <location>
        <begin position="85"/>
        <end position="123"/>
    </location>
</feature>
<proteinExistence type="predicted"/>
<dbReference type="AlphaFoldDB" id="A0A8T0FUQ1"/>